<dbReference type="AlphaFoldDB" id="A0A9N9EQB5"/>
<evidence type="ECO:0000256" key="3">
    <source>
        <dbReference type="ARBA" id="ARBA00012895"/>
    </source>
</evidence>
<dbReference type="GO" id="GO:0003918">
    <property type="term" value="F:DNA topoisomerase type II (double strand cut, ATP-hydrolyzing) activity"/>
    <property type="evidence" value="ECO:0007669"/>
    <property type="project" value="UniProtKB-EC"/>
</dbReference>
<name>A0A9N9EQB5_FUNMO</name>
<keyword evidence="8" id="KW-1185">Reference proteome</keyword>
<evidence type="ECO:0000313" key="7">
    <source>
        <dbReference type="EMBL" id="CAG8684647.1"/>
    </source>
</evidence>
<organism evidence="7 8">
    <name type="scientific">Funneliformis mosseae</name>
    <name type="common">Endomycorrhizal fungus</name>
    <name type="synonym">Glomus mosseae</name>
    <dbReference type="NCBI Taxonomy" id="27381"/>
    <lineage>
        <taxon>Eukaryota</taxon>
        <taxon>Fungi</taxon>
        <taxon>Fungi incertae sedis</taxon>
        <taxon>Mucoromycota</taxon>
        <taxon>Glomeromycotina</taxon>
        <taxon>Glomeromycetes</taxon>
        <taxon>Glomerales</taxon>
        <taxon>Glomeraceae</taxon>
        <taxon>Funneliformis</taxon>
    </lineage>
</organism>
<keyword evidence="5" id="KW-0238">DNA-binding</keyword>
<keyword evidence="4" id="KW-0799">Topoisomerase</keyword>
<dbReference type="GO" id="GO:0003677">
    <property type="term" value="F:DNA binding"/>
    <property type="evidence" value="ECO:0007669"/>
    <property type="project" value="UniProtKB-KW"/>
</dbReference>
<dbReference type="Proteomes" id="UP000789375">
    <property type="component" value="Unassembled WGS sequence"/>
</dbReference>
<dbReference type="EC" id="5.6.2.2" evidence="3"/>
<evidence type="ECO:0000256" key="1">
    <source>
        <dbReference type="ARBA" id="ARBA00000185"/>
    </source>
</evidence>
<evidence type="ECO:0000313" key="8">
    <source>
        <dbReference type="Proteomes" id="UP000789375"/>
    </source>
</evidence>
<comment type="catalytic activity">
    <reaction evidence="1">
        <text>ATP-dependent breakage, passage and rejoining of double-stranded DNA.</text>
        <dbReference type="EC" id="5.6.2.2"/>
    </reaction>
</comment>
<proteinExistence type="predicted"/>
<dbReference type="SUPFAM" id="SSF55874">
    <property type="entry name" value="ATPase domain of HSP90 chaperone/DNA topoisomerase II/histidine kinase"/>
    <property type="match status" value="1"/>
</dbReference>
<dbReference type="PANTHER" id="PTHR10169:SF38">
    <property type="entry name" value="DNA TOPOISOMERASE 2"/>
    <property type="match status" value="1"/>
</dbReference>
<keyword evidence="6" id="KW-0413">Isomerase</keyword>
<dbReference type="Gene3D" id="3.30.565.10">
    <property type="entry name" value="Histidine kinase-like ATPase, C-terminal domain"/>
    <property type="match status" value="2"/>
</dbReference>
<gene>
    <name evidence="7" type="ORF">FMOSSE_LOCUS13070</name>
</gene>
<dbReference type="InterPro" id="IPR050634">
    <property type="entry name" value="DNA_Topoisomerase_II"/>
</dbReference>
<dbReference type="PANTHER" id="PTHR10169">
    <property type="entry name" value="DNA TOPOISOMERASE/GYRASE"/>
    <property type="match status" value="1"/>
</dbReference>
<sequence>MQRLVYREITYVPGLYKIVDEILVNAVNNKVRNDKMNLIKDEKVTTHLFAASNYDDEEKKVSGGRNGFGTKLANLYSIEFILEQFQMAKNIAKLYDLLKCGIIEHILDEVNYKLNKELKKTDGKKVQE</sequence>
<reference evidence="7" key="1">
    <citation type="submission" date="2021-06" db="EMBL/GenBank/DDBJ databases">
        <authorList>
            <person name="Kallberg Y."/>
            <person name="Tangrot J."/>
            <person name="Rosling A."/>
        </authorList>
    </citation>
    <scope>NUCLEOTIDE SEQUENCE</scope>
    <source>
        <strain evidence="7">87-6 pot B 2015</strain>
    </source>
</reference>
<evidence type="ECO:0000256" key="4">
    <source>
        <dbReference type="ARBA" id="ARBA00023029"/>
    </source>
</evidence>
<dbReference type="GO" id="GO:0000819">
    <property type="term" value="P:sister chromatid segregation"/>
    <property type="evidence" value="ECO:0007669"/>
    <property type="project" value="TreeGrafter"/>
</dbReference>
<dbReference type="InterPro" id="IPR036890">
    <property type="entry name" value="HATPase_C_sf"/>
</dbReference>
<evidence type="ECO:0000256" key="5">
    <source>
        <dbReference type="ARBA" id="ARBA00023125"/>
    </source>
</evidence>
<dbReference type="GO" id="GO:0005634">
    <property type="term" value="C:nucleus"/>
    <property type="evidence" value="ECO:0007669"/>
    <property type="project" value="TreeGrafter"/>
</dbReference>
<feature type="non-terminal residue" evidence="7">
    <location>
        <position position="128"/>
    </location>
</feature>
<accession>A0A9N9EQB5</accession>
<evidence type="ECO:0000256" key="6">
    <source>
        <dbReference type="ARBA" id="ARBA00023235"/>
    </source>
</evidence>
<comment type="cofactor">
    <cofactor evidence="2">
        <name>Mg(2+)</name>
        <dbReference type="ChEBI" id="CHEBI:18420"/>
    </cofactor>
</comment>
<evidence type="ECO:0000256" key="2">
    <source>
        <dbReference type="ARBA" id="ARBA00001946"/>
    </source>
</evidence>
<protein>
    <recommendedName>
        <fullName evidence="3">DNA topoisomerase (ATP-hydrolyzing)</fullName>
        <ecNumber evidence="3">5.6.2.2</ecNumber>
    </recommendedName>
</protein>
<dbReference type="GO" id="GO:0000712">
    <property type="term" value="P:resolution of meiotic recombination intermediates"/>
    <property type="evidence" value="ECO:0007669"/>
    <property type="project" value="TreeGrafter"/>
</dbReference>
<dbReference type="EMBL" id="CAJVPP010007118">
    <property type="protein sequence ID" value="CAG8684647.1"/>
    <property type="molecule type" value="Genomic_DNA"/>
</dbReference>
<comment type="caution">
    <text evidence="7">The sequence shown here is derived from an EMBL/GenBank/DDBJ whole genome shotgun (WGS) entry which is preliminary data.</text>
</comment>